<reference evidence="1 2" key="1">
    <citation type="journal article" date="2011" name="PLoS Pathog.">
        <title>Endophytic Life Strategies Decoded by Genome and Transcriptome Analyses of the Mutualistic Root Symbiont Piriformospora indica.</title>
        <authorList>
            <person name="Zuccaro A."/>
            <person name="Lahrmann U."/>
            <person name="Guldener U."/>
            <person name="Langen G."/>
            <person name="Pfiffi S."/>
            <person name="Biedenkopf D."/>
            <person name="Wong P."/>
            <person name="Samans B."/>
            <person name="Grimm C."/>
            <person name="Basiewicz M."/>
            <person name="Murat C."/>
            <person name="Martin F."/>
            <person name="Kogel K.H."/>
        </authorList>
    </citation>
    <scope>NUCLEOTIDE SEQUENCE [LARGE SCALE GENOMIC DNA]</scope>
    <source>
        <strain evidence="1 2">DSM 11827</strain>
    </source>
</reference>
<keyword evidence="2" id="KW-1185">Reference proteome</keyword>
<protein>
    <submittedName>
        <fullName evidence="1">Uncharacterized protein</fullName>
    </submittedName>
</protein>
<organism evidence="1 2">
    <name type="scientific">Serendipita indica (strain DSM 11827)</name>
    <name type="common">Root endophyte fungus</name>
    <name type="synonym">Piriformospora indica</name>
    <dbReference type="NCBI Taxonomy" id="1109443"/>
    <lineage>
        <taxon>Eukaryota</taxon>
        <taxon>Fungi</taxon>
        <taxon>Dikarya</taxon>
        <taxon>Basidiomycota</taxon>
        <taxon>Agaricomycotina</taxon>
        <taxon>Agaricomycetes</taxon>
        <taxon>Sebacinales</taxon>
        <taxon>Serendipitaceae</taxon>
        <taxon>Serendipita</taxon>
    </lineage>
</organism>
<gene>
    <name evidence="1" type="ORF">PIIN_11139</name>
</gene>
<dbReference type="InParanoid" id="G4U0R4"/>
<evidence type="ECO:0000313" key="2">
    <source>
        <dbReference type="Proteomes" id="UP000007148"/>
    </source>
</evidence>
<proteinExistence type="predicted"/>
<name>G4U0R4_SERID</name>
<evidence type="ECO:0000313" key="1">
    <source>
        <dbReference type="EMBL" id="CCA77157.1"/>
    </source>
</evidence>
<dbReference type="EMBL" id="CAFZ01001319">
    <property type="protein sequence ID" value="CCA77157.1"/>
    <property type="molecule type" value="Genomic_DNA"/>
</dbReference>
<dbReference type="HOGENOM" id="CLU_3368708_0_0_1"/>
<dbReference type="AlphaFoldDB" id="G4U0R4"/>
<accession>G4U0R4</accession>
<comment type="caution">
    <text evidence="1">The sequence shown here is derived from an EMBL/GenBank/DDBJ whole genome shotgun (WGS) entry which is preliminary data.</text>
</comment>
<dbReference type="Proteomes" id="UP000007148">
    <property type="component" value="Unassembled WGS sequence"/>
</dbReference>
<sequence length="35" mass="3763">MGTVLHLDLKIALTQCLPQSPSVTLISMSKCHAQP</sequence>